<dbReference type="RefSeq" id="XP_030621370.1">
    <property type="nucleotide sequence ID" value="XM_030765510.1"/>
</dbReference>
<evidence type="ECO:0000313" key="8">
    <source>
        <dbReference type="Proteomes" id="UP000504632"/>
    </source>
</evidence>
<proteinExistence type="predicted"/>
<name>A0A6J2UM15_CHACN</name>
<dbReference type="SUPFAM" id="SSF81901">
    <property type="entry name" value="HCP-like"/>
    <property type="match status" value="1"/>
</dbReference>
<organism evidence="8 9">
    <name type="scientific">Chanos chanos</name>
    <name type="common">Milkfish</name>
    <name type="synonym">Mugil chanos</name>
    <dbReference type="NCBI Taxonomy" id="29144"/>
    <lineage>
        <taxon>Eukaryota</taxon>
        <taxon>Metazoa</taxon>
        <taxon>Chordata</taxon>
        <taxon>Craniata</taxon>
        <taxon>Vertebrata</taxon>
        <taxon>Euteleostomi</taxon>
        <taxon>Actinopterygii</taxon>
        <taxon>Neopterygii</taxon>
        <taxon>Teleostei</taxon>
        <taxon>Ostariophysi</taxon>
        <taxon>Gonorynchiformes</taxon>
        <taxon>Chanidae</taxon>
        <taxon>Chanos</taxon>
    </lineage>
</organism>
<sequence length="353" mass="39679">MELGSKTKSEEIVRSHEFATIEYHDEKTDLQLCEQSAHYLSDTDAESCAIGVEETEKLLKANAERGDKQALFLLGQLYYEEGRYVEAETVFNGIKDEDPRALYQLAVMCYDGLGTTADHVKAVEYMRRVAWWHSSDVGSIRYTALYNIGRAYMEGYGVQASDSEAERHFLLAADGGNPHACVKAQTCLGMFYSRPDTLDLKKAFYWHTEACGNGSLESQGVLGIMYLYGIGVQKDPRAALQCLREAAERGNVYAQGHLVAYYYHWKFYSKAATLAERISKYEDIGAIARRTDCLPEYISKGIATALFYHGRCLQLGRGVEQNDVSAKECFIKAAQLNPEVCKDLQMDVIYGRI</sequence>
<comment type="subcellular location">
    <subcellularLocation>
        <location evidence="1">Cytoplasm</location>
    </subcellularLocation>
</comment>
<accession>A0A6J2UM15</accession>
<protein>
    <recommendedName>
        <fullName evidence="6">LRP2-binding protein</fullName>
    </recommendedName>
</protein>
<evidence type="ECO:0000256" key="5">
    <source>
        <dbReference type="ARBA" id="ARBA00037614"/>
    </source>
</evidence>
<keyword evidence="3" id="KW-0677">Repeat</keyword>
<evidence type="ECO:0000256" key="1">
    <source>
        <dbReference type="ARBA" id="ARBA00004496"/>
    </source>
</evidence>
<dbReference type="AlphaFoldDB" id="A0A6J2UM15"/>
<dbReference type="FunCoup" id="A0A6J2UM15">
    <property type="interactions" value="8"/>
</dbReference>
<reference evidence="9" key="1">
    <citation type="submission" date="2025-08" db="UniProtKB">
        <authorList>
            <consortium name="RefSeq"/>
        </authorList>
    </citation>
    <scope>IDENTIFICATION</scope>
</reference>
<dbReference type="InterPro" id="IPR006597">
    <property type="entry name" value="Sel1-like"/>
</dbReference>
<dbReference type="PANTHER" id="PTHR44554:SF1">
    <property type="entry name" value="LRP2-BINDING PROTEIN"/>
    <property type="match status" value="1"/>
</dbReference>
<dbReference type="GO" id="GO:0005737">
    <property type="term" value="C:cytoplasm"/>
    <property type="evidence" value="ECO:0007669"/>
    <property type="project" value="UniProtKB-SubCell"/>
</dbReference>
<dbReference type="Pfam" id="PF08238">
    <property type="entry name" value="Sel1"/>
    <property type="match status" value="6"/>
</dbReference>
<feature type="repeat" description="TPR" evidence="7">
    <location>
        <begin position="68"/>
        <end position="101"/>
    </location>
</feature>
<dbReference type="GeneID" id="115805025"/>
<dbReference type="PANTHER" id="PTHR44554">
    <property type="entry name" value="LRP2-BINDING PROTEIN"/>
    <property type="match status" value="1"/>
</dbReference>
<dbReference type="OrthoDB" id="2384430at2759"/>
<evidence type="ECO:0000256" key="2">
    <source>
        <dbReference type="ARBA" id="ARBA00022490"/>
    </source>
</evidence>
<dbReference type="PROSITE" id="PS50005">
    <property type="entry name" value="TPR"/>
    <property type="match status" value="1"/>
</dbReference>
<dbReference type="Proteomes" id="UP000504632">
    <property type="component" value="Chromosome 2"/>
</dbReference>
<evidence type="ECO:0000256" key="3">
    <source>
        <dbReference type="ARBA" id="ARBA00022737"/>
    </source>
</evidence>
<dbReference type="InParanoid" id="A0A6J2UM15"/>
<keyword evidence="2" id="KW-0963">Cytoplasm</keyword>
<gene>
    <name evidence="9" type="primary">lrp2bp</name>
</gene>
<dbReference type="SMART" id="SM00671">
    <property type="entry name" value="SEL1"/>
    <property type="match status" value="5"/>
</dbReference>
<dbReference type="InterPro" id="IPR011990">
    <property type="entry name" value="TPR-like_helical_dom_sf"/>
</dbReference>
<evidence type="ECO:0000256" key="4">
    <source>
        <dbReference type="ARBA" id="ARBA00022803"/>
    </source>
</evidence>
<dbReference type="InterPro" id="IPR052323">
    <property type="entry name" value="LRP2-binding"/>
</dbReference>
<evidence type="ECO:0000256" key="7">
    <source>
        <dbReference type="PROSITE-ProRule" id="PRU00339"/>
    </source>
</evidence>
<keyword evidence="4 7" id="KW-0802">TPR repeat</keyword>
<dbReference type="CTD" id="55805"/>
<dbReference type="Gene3D" id="1.25.40.10">
    <property type="entry name" value="Tetratricopeptide repeat domain"/>
    <property type="match status" value="1"/>
</dbReference>
<keyword evidence="8" id="KW-1185">Reference proteome</keyword>
<evidence type="ECO:0000313" key="9">
    <source>
        <dbReference type="RefSeq" id="XP_030621370.1"/>
    </source>
</evidence>
<comment type="function">
    <text evidence="5">May act as an adapter that regulates LRP2 function.</text>
</comment>
<dbReference type="InterPro" id="IPR019734">
    <property type="entry name" value="TPR_rpt"/>
</dbReference>
<evidence type="ECO:0000256" key="6">
    <source>
        <dbReference type="ARBA" id="ARBA00039954"/>
    </source>
</evidence>